<protein>
    <submittedName>
        <fullName evidence="2">Uncharacterized protein</fullName>
    </submittedName>
</protein>
<dbReference type="Proteomes" id="UP000095287">
    <property type="component" value="Unplaced"/>
</dbReference>
<sequence length="144" mass="15807">MPQWSTSIYTCLNNTDSSPDTHIRVAIGAQEEVKNLNPKVQMTDSLVIAERHSVTNLCSETARLKSALIKTDVKTCSARTGLAKIAFAKDALSIRKRTNGQDSDRALFGLKHLLFQRKPRLPHVTSNAGCAYTSTTDDTSLACR</sequence>
<evidence type="ECO:0000313" key="1">
    <source>
        <dbReference type="Proteomes" id="UP000095287"/>
    </source>
</evidence>
<dbReference type="AlphaFoldDB" id="A0A1I8ABD8"/>
<dbReference type="WBParaSite" id="L893_g3857.t1">
    <property type="protein sequence ID" value="L893_g3857.t1"/>
    <property type="gene ID" value="L893_g3857"/>
</dbReference>
<evidence type="ECO:0000313" key="2">
    <source>
        <dbReference type="WBParaSite" id="L893_g3857.t1"/>
    </source>
</evidence>
<proteinExistence type="predicted"/>
<reference evidence="2" key="1">
    <citation type="submission" date="2016-11" db="UniProtKB">
        <authorList>
            <consortium name="WormBaseParasite"/>
        </authorList>
    </citation>
    <scope>IDENTIFICATION</scope>
</reference>
<organism evidence="1 2">
    <name type="scientific">Steinernema glaseri</name>
    <dbReference type="NCBI Taxonomy" id="37863"/>
    <lineage>
        <taxon>Eukaryota</taxon>
        <taxon>Metazoa</taxon>
        <taxon>Ecdysozoa</taxon>
        <taxon>Nematoda</taxon>
        <taxon>Chromadorea</taxon>
        <taxon>Rhabditida</taxon>
        <taxon>Tylenchina</taxon>
        <taxon>Panagrolaimomorpha</taxon>
        <taxon>Strongyloidoidea</taxon>
        <taxon>Steinernematidae</taxon>
        <taxon>Steinernema</taxon>
    </lineage>
</organism>
<accession>A0A1I8ABD8</accession>
<name>A0A1I8ABD8_9BILA</name>
<keyword evidence="1" id="KW-1185">Reference proteome</keyword>